<evidence type="ECO:0008006" key="5">
    <source>
        <dbReference type="Google" id="ProtNLM"/>
    </source>
</evidence>
<accession>A0A1X2FDB7</accession>
<comment type="caution">
    <text evidence="3">The sequence shown here is derived from an EMBL/GenBank/DDBJ whole genome shotgun (WGS) entry which is preliminary data.</text>
</comment>
<dbReference type="Proteomes" id="UP000193964">
    <property type="component" value="Unassembled WGS sequence"/>
</dbReference>
<dbReference type="AlphaFoldDB" id="A0A1X2FDB7"/>
<sequence length="234" mass="24235">MCEHLRMDPQDDDPEARIRELERPLADVARASELGTGHDVSPTQPWTHGNTFPPPPPGPPAPWPGYADQFAPPPPQPHSGSGARILVVLGLIMVSLFAAGIAAYVMFSGSGGDTSADETASPPNPTVQAPVIAPPRVTTDSTTVTAPGETVIVSGVNENRTVACNGNAVIVSGIENTLTITGHCANIAVSGIQNTITVDSADTIGVSGFENRVTYHTGQPEISKSGQDNSVEQG</sequence>
<evidence type="ECO:0000256" key="2">
    <source>
        <dbReference type="SAM" id="Phobius"/>
    </source>
</evidence>
<dbReference type="InterPro" id="IPR021417">
    <property type="entry name" value="DUF3060"/>
</dbReference>
<feature type="region of interest" description="Disordered" evidence="1">
    <location>
        <begin position="112"/>
        <end position="131"/>
    </location>
</feature>
<dbReference type="Pfam" id="PF11259">
    <property type="entry name" value="DUF3060"/>
    <property type="match status" value="1"/>
</dbReference>
<evidence type="ECO:0000313" key="3">
    <source>
        <dbReference type="EMBL" id="ORX16441.1"/>
    </source>
</evidence>
<feature type="compositionally biased region" description="Polar residues" evidence="1">
    <location>
        <begin position="41"/>
        <end position="50"/>
    </location>
</feature>
<dbReference type="EMBL" id="LQQA01000010">
    <property type="protein sequence ID" value="ORX16441.1"/>
    <property type="molecule type" value="Genomic_DNA"/>
</dbReference>
<keyword evidence="2" id="KW-1133">Transmembrane helix</keyword>
<protein>
    <recommendedName>
        <fullName evidence="5">DUF3060 domain-containing protein</fullName>
    </recommendedName>
</protein>
<keyword evidence="2" id="KW-0812">Transmembrane</keyword>
<organism evidence="3 4">
    <name type="scientific">Mycolicibacterium wolinskyi</name>
    <dbReference type="NCBI Taxonomy" id="59750"/>
    <lineage>
        <taxon>Bacteria</taxon>
        <taxon>Bacillati</taxon>
        <taxon>Actinomycetota</taxon>
        <taxon>Actinomycetes</taxon>
        <taxon>Mycobacteriales</taxon>
        <taxon>Mycobacteriaceae</taxon>
        <taxon>Mycolicibacterium</taxon>
    </lineage>
</organism>
<feature type="compositionally biased region" description="Pro residues" evidence="1">
    <location>
        <begin position="52"/>
        <end position="63"/>
    </location>
</feature>
<feature type="transmembrane region" description="Helical" evidence="2">
    <location>
        <begin position="85"/>
        <end position="107"/>
    </location>
</feature>
<reference evidence="3 4" key="1">
    <citation type="submission" date="2016-01" db="EMBL/GenBank/DDBJ databases">
        <title>The new phylogeny of the genus Mycobacterium.</title>
        <authorList>
            <person name="Tarcisio F."/>
            <person name="Conor M."/>
            <person name="Antonella G."/>
            <person name="Elisabetta G."/>
            <person name="Giulia F.S."/>
            <person name="Sara T."/>
            <person name="Anna F."/>
            <person name="Clotilde B."/>
            <person name="Roberto B."/>
            <person name="Veronica D.S."/>
            <person name="Fabio R."/>
            <person name="Monica P."/>
            <person name="Olivier J."/>
            <person name="Enrico T."/>
            <person name="Nicola S."/>
        </authorList>
    </citation>
    <scope>NUCLEOTIDE SEQUENCE [LARGE SCALE GENOMIC DNA]</scope>
    <source>
        <strain evidence="3 4">ATCC 700010</strain>
    </source>
</reference>
<gene>
    <name evidence="3" type="ORF">AWC31_20545</name>
</gene>
<dbReference type="OrthoDB" id="4697236at2"/>
<evidence type="ECO:0000313" key="4">
    <source>
        <dbReference type="Proteomes" id="UP000193964"/>
    </source>
</evidence>
<name>A0A1X2FDB7_9MYCO</name>
<feature type="region of interest" description="Disordered" evidence="1">
    <location>
        <begin position="1"/>
        <end position="79"/>
    </location>
</feature>
<proteinExistence type="predicted"/>
<evidence type="ECO:0000256" key="1">
    <source>
        <dbReference type="SAM" id="MobiDB-lite"/>
    </source>
</evidence>
<feature type="compositionally biased region" description="Basic and acidic residues" evidence="1">
    <location>
        <begin position="1"/>
        <end position="25"/>
    </location>
</feature>
<keyword evidence="2" id="KW-0472">Membrane</keyword>